<feature type="region of interest" description="Disordered" evidence="2">
    <location>
        <begin position="597"/>
        <end position="623"/>
    </location>
</feature>
<dbReference type="EMBL" id="JBHPBY010000216">
    <property type="protein sequence ID" value="MFC1851697.1"/>
    <property type="molecule type" value="Genomic_DNA"/>
</dbReference>
<evidence type="ECO:0000259" key="3">
    <source>
        <dbReference type="Pfam" id="PF13476"/>
    </source>
</evidence>
<dbReference type="PANTHER" id="PTHR32114">
    <property type="entry name" value="ABC TRANSPORTER ABCH.3"/>
    <property type="match status" value="1"/>
</dbReference>
<dbReference type="Pfam" id="PF13558">
    <property type="entry name" value="SbcC_Walker_B"/>
    <property type="match status" value="1"/>
</dbReference>
<dbReference type="Gene3D" id="3.40.50.300">
    <property type="entry name" value="P-loop containing nucleotide triphosphate hydrolases"/>
    <property type="match status" value="2"/>
</dbReference>
<evidence type="ECO:0000313" key="5">
    <source>
        <dbReference type="Proteomes" id="UP001594351"/>
    </source>
</evidence>
<feature type="coiled-coil region" evidence="1">
    <location>
        <begin position="1060"/>
        <end position="1087"/>
    </location>
</feature>
<sequence>MKILNLRGKNIRSLNTTFELDFQSKPLAHSGIFAITGPTGSGKSTILDTLCLALYGTCPRVHRARTESRVQELHTSDSRTALSHGSSEGFAEVIFEIQGHRFRANWSVHRARGKREGQLQKVKRELVDETLNKTIVTGITPVQNAIEQLIKLNFQQFSRSALLAQGEFAAFLHAPVDERAKLLETITGLQIYSQISIAVHERARLAKEELNRFLSFLQNLPLPSEQERLELQENITTISRELETLEQSLAHLIKHVEWFKQLAVLEEAQQKAQEQLEQNRRQNEQARDQKELLLRIKKAHRIRAELEQVQRVEKKLKEISQRLSTLLTLQKKVRSDHEKTAASLEKIRAELAEQHKSQEEIAPLLVQARALDIHILEATRSLKENKTEYDRISKEKYAAQAIQQTIFTRLEQLLQFLQQADQWLEKNKTMVPLVEKKLLWQDVIERFQAGQQREKELTLQQGKMLKVVSSLRKKAAQLQKKTVKYTTTHQEKQSRLKELIDEADLHTQHHPPDEIQKRIKNAIEARSIIKELVETQEKIVSVSRLLTTNQHEKEGKNKQLEHELSLLKHLSAERETNLAHLEASQTELDHIRTERSSQGLRTQLKPGQPCPVCGSTTHPWQEKRGPDQQILAQIEKQIHELKKIGQKLDEQILEKEKFSAALKETEHHLEININRDKEDAITLSSKLAHSQKVLQDLAAPFPDIVEIFRKTIAELPGDAYDEVNQKIAVHLENAEQHHQKEKELNAKIQKLSREIENIFEQVKTTQQGADKVNAELIEENRALDLITSKLADIDREQKQRFHKLAPELDLISPQWRSTSLKNPQNLKDEVDQKISAYLDRKKMREQYQESSAQEKVKWNAAETKVAEISTQYLRAEEKFNLSAQELDALQTRRASIFEGQNTAGVEKQHKNRLNKLEENFRRTQEQENEAAGKLRETTTQHNEASDNHQRVEKDLFEANQKLEHVLQNTGLERAEAFELLSHSDQFTHDLEARLTDLKNKLEQAKATFLQRKNDLEKYQGEADKPAQPKQATADALVQVQQQKKAQAAKLQQLVTTETIYRQRMAEAQQLQKQLDSAHKNSEKWLQLDVLIGHHSGLTFRKFAQSLTFSHLIQHANKQLKRLAPRYRLQQLQGSELDVAIVDLDQAAEIRAINTLSGGETFLVSLALALALAQLSSHQTQIQTLFIDEGFGSLDPDTLDEAIASLEMLQAEGKVIGLISHLPLLQERIACQVKITPRGLGWSTVSVVSHGLEM</sequence>
<organism evidence="4 5">
    <name type="scientific">candidate division CSSED10-310 bacterium</name>
    <dbReference type="NCBI Taxonomy" id="2855610"/>
    <lineage>
        <taxon>Bacteria</taxon>
        <taxon>Bacteria division CSSED10-310</taxon>
    </lineage>
</organism>
<dbReference type="Proteomes" id="UP001594351">
    <property type="component" value="Unassembled WGS sequence"/>
</dbReference>
<dbReference type="InterPro" id="IPR038729">
    <property type="entry name" value="Rad50/SbcC_AAA"/>
</dbReference>
<evidence type="ECO:0000256" key="1">
    <source>
        <dbReference type="SAM" id="Coils"/>
    </source>
</evidence>
<feature type="region of interest" description="Disordered" evidence="2">
    <location>
        <begin position="922"/>
        <end position="948"/>
    </location>
</feature>
<evidence type="ECO:0000313" key="4">
    <source>
        <dbReference type="EMBL" id="MFC1851697.1"/>
    </source>
</evidence>
<name>A0ABV6YZR8_UNCC1</name>
<evidence type="ECO:0000256" key="2">
    <source>
        <dbReference type="SAM" id="MobiDB-lite"/>
    </source>
</evidence>
<feature type="domain" description="Rad50/SbcC-type AAA" evidence="3">
    <location>
        <begin position="6"/>
        <end position="249"/>
    </location>
</feature>
<dbReference type="Pfam" id="PF13476">
    <property type="entry name" value="AAA_23"/>
    <property type="match status" value="1"/>
</dbReference>
<reference evidence="4 5" key="1">
    <citation type="submission" date="2024-09" db="EMBL/GenBank/DDBJ databases">
        <title>Laminarin stimulates single cell rates of sulfate reduction while oxygen inhibits transcriptomic activity in coastal marine sediment.</title>
        <authorList>
            <person name="Lindsay M."/>
            <person name="Orcutt B."/>
            <person name="Emerson D."/>
            <person name="Stepanauskas R."/>
            <person name="D'Angelo T."/>
        </authorList>
    </citation>
    <scope>NUCLEOTIDE SEQUENCE [LARGE SCALE GENOMIC DNA]</scope>
    <source>
        <strain evidence="4">SAG AM-311-K15</strain>
    </source>
</reference>
<dbReference type="PANTHER" id="PTHR32114:SF2">
    <property type="entry name" value="ABC TRANSPORTER ABCH.3"/>
    <property type="match status" value="1"/>
</dbReference>
<dbReference type="InterPro" id="IPR027417">
    <property type="entry name" value="P-loop_NTPase"/>
</dbReference>
<keyword evidence="5" id="KW-1185">Reference proteome</keyword>
<proteinExistence type="predicted"/>
<keyword evidence="1" id="KW-0175">Coiled coil</keyword>
<comment type="caution">
    <text evidence="4">The sequence shown here is derived from an EMBL/GenBank/DDBJ whole genome shotgun (WGS) entry which is preliminary data.</text>
</comment>
<dbReference type="SUPFAM" id="SSF52540">
    <property type="entry name" value="P-loop containing nucleoside triphosphate hydrolases"/>
    <property type="match status" value="2"/>
</dbReference>
<feature type="coiled-coil region" evidence="1">
    <location>
        <begin position="731"/>
        <end position="768"/>
    </location>
</feature>
<protein>
    <submittedName>
        <fullName evidence="4">AAA family ATPase</fullName>
    </submittedName>
</protein>
<feature type="coiled-coil region" evidence="1">
    <location>
        <begin position="228"/>
        <end position="361"/>
    </location>
</feature>
<gene>
    <name evidence="4" type="ORF">ACFL27_16020</name>
</gene>
<accession>A0ABV6YZR8</accession>